<comment type="similarity">
    <text evidence="1">Belongs to the strictosidine synthase family.</text>
</comment>
<sequence>MMKWLLIGLLAVFLLLGSFLLTPSPVDSKAWQAPAPPAMNGILAANERLRLADLLARGQVSGPKDVAVSADGTVYSGTADGRIVRLDAEGRAHTWVNTGGRPMGLAFDASGNLIVADARRGLLSISPEREVSVLAREARGTLFRLTSGVDVAPDGRIYFTDASSTHTLDNYVYDLLDMRPHGRLLRYDPANGRVQVLMDHLHFPGGVTVAPDGGHLLLTETWKYRILKYRLRGPAEGQAEVFADNLPGFPGDMGIDRQGRHWVAFLAPRHLQVDALHGQPWLKDLVAKLPRWLRPWPEPYGLVVAYDADGQALISLHDTRGTRLRALTSVTPQDGALYFGSLHNDRIGRLPFHAIPGLGDES</sequence>
<dbReference type="Gene3D" id="2.120.10.30">
    <property type="entry name" value="TolB, C-terminal domain"/>
    <property type="match status" value="1"/>
</dbReference>
<keyword evidence="6" id="KW-1185">Reference proteome</keyword>
<protein>
    <submittedName>
        <fullName evidence="5">Sugar lactone lactonase YvrE</fullName>
    </submittedName>
</protein>
<accession>A0A1I3T447</accession>
<reference evidence="5 6" key="1">
    <citation type="submission" date="2016-10" db="EMBL/GenBank/DDBJ databases">
        <authorList>
            <person name="de Groot N.N."/>
        </authorList>
    </citation>
    <scope>NUCLEOTIDE SEQUENCE [LARGE SCALE GENOMIC DNA]</scope>
    <source>
        <strain evidence="5 6">IBRC-M 10445</strain>
    </source>
</reference>
<evidence type="ECO:0000256" key="1">
    <source>
        <dbReference type="ARBA" id="ARBA00009191"/>
    </source>
</evidence>
<dbReference type="AlphaFoldDB" id="A0A1I3T447"/>
<dbReference type="PANTHER" id="PTHR10426:SF88">
    <property type="entry name" value="ADIPOCYTE PLASMA MEMBRANE-ASSOCIATED PROTEIN HEMOMUCIN-RELATED"/>
    <property type="match status" value="1"/>
</dbReference>
<dbReference type="GO" id="GO:0012505">
    <property type="term" value="C:endomembrane system"/>
    <property type="evidence" value="ECO:0007669"/>
    <property type="project" value="TreeGrafter"/>
</dbReference>
<gene>
    <name evidence="5" type="ORF">SAMN05216429_104201</name>
</gene>
<keyword evidence="3" id="KW-0325">Glycoprotein</keyword>
<dbReference type="SUPFAM" id="SSF63829">
    <property type="entry name" value="Calcium-dependent phosphotriesterase"/>
    <property type="match status" value="1"/>
</dbReference>
<dbReference type="Proteomes" id="UP000199445">
    <property type="component" value="Unassembled WGS sequence"/>
</dbReference>
<dbReference type="InterPro" id="IPR011042">
    <property type="entry name" value="6-blade_b-propeller_TolB-like"/>
</dbReference>
<evidence type="ECO:0000256" key="2">
    <source>
        <dbReference type="ARBA" id="ARBA00022553"/>
    </source>
</evidence>
<organism evidence="5 6">
    <name type="scientific">Marinobacter persicus</name>
    <dbReference type="NCBI Taxonomy" id="930118"/>
    <lineage>
        <taxon>Bacteria</taxon>
        <taxon>Pseudomonadati</taxon>
        <taxon>Pseudomonadota</taxon>
        <taxon>Gammaproteobacteria</taxon>
        <taxon>Pseudomonadales</taxon>
        <taxon>Marinobacteraceae</taxon>
        <taxon>Marinobacter</taxon>
    </lineage>
</organism>
<dbReference type="EMBL" id="FOSC01000004">
    <property type="protein sequence ID" value="SFJ65413.1"/>
    <property type="molecule type" value="Genomic_DNA"/>
</dbReference>
<dbReference type="GO" id="GO:0016787">
    <property type="term" value="F:hydrolase activity"/>
    <property type="evidence" value="ECO:0007669"/>
    <property type="project" value="TreeGrafter"/>
</dbReference>
<dbReference type="PANTHER" id="PTHR10426">
    <property type="entry name" value="STRICTOSIDINE SYNTHASE-RELATED"/>
    <property type="match status" value="1"/>
</dbReference>
<name>A0A1I3T447_9GAMM</name>
<dbReference type="Pfam" id="PF20067">
    <property type="entry name" value="SSL_N"/>
    <property type="match status" value="1"/>
</dbReference>
<keyword evidence="2" id="KW-0597">Phosphoprotein</keyword>
<evidence type="ECO:0000313" key="6">
    <source>
        <dbReference type="Proteomes" id="UP000199445"/>
    </source>
</evidence>
<evidence type="ECO:0000259" key="4">
    <source>
        <dbReference type="Pfam" id="PF03088"/>
    </source>
</evidence>
<evidence type="ECO:0000256" key="3">
    <source>
        <dbReference type="ARBA" id="ARBA00023180"/>
    </source>
</evidence>
<feature type="domain" description="Strictosidine synthase conserved region" evidence="4">
    <location>
        <begin position="148"/>
        <end position="233"/>
    </location>
</feature>
<dbReference type="InterPro" id="IPR018119">
    <property type="entry name" value="Strictosidine_synth_cons-reg"/>
</dbReference>
<evidence type="ECO:0000313" key="5">
    <source>
        <dbReference type="EMBL" id="SFJ65413.1"/>
    </source>
</evidence>
<proteinExistence type="inferred from homology"/>
<dbReference type="Pfam" id="PF03088">
    <property type="entry name" value="Str_synth"/>
    <property type="match status" value="1"/>
</dbReference>